<proteinExistence type="predicted"/>
<dbReference type="InterPro" id="IPR001138">
    <property type="entry name" value="Zn2Cys6_DnaBD"/>
</dbReference>
<dbReference type="EMBL" id="JARKIE010000001">
    <property type="protein sequence ID" value="KAJ7710417.1"/>
    <property type="molecule type" value="Genomic_DNA"/>
</dbReference>
<dbReference type="InterPro" id="IPR036864">
    <property type="entry name" value="Zn2-C6_fun-type_DNA-bd_sf"/>
</dbReference>
<dbReference type="Proteomes" id="UP001221757">
    <property type="component" value="Unassembled WGS sequence"/>
</dbReference>
<sequence length="57" mass="6718">KKTSAKKQMMACLFCRERKIGCCRPPEDAPDQTCNQCARRKRKCEYPTESRRGQHTR</sequence>
<gene>
    <name evidence="2" type="ORF">B0H17DRAFT_836472</name>
</gene>
<dbReference type="SUPFAM" id="SSF57701">
    <property type="entry name" value="Zn2/Cys6 DNA-binding domain"/>
    <property type="match status" value="1"/>
</dbReference>
<feature type="non-terminal residue" evidence="2">
    <location>
        <position position="57"/>
    </location>
</feature>
<evidence type="ECO:0000259" key="1">
    <source>
        <dbReference type="PROSITE" id="PS50048"/>
    </source>
</evidence>
<comment type="caution">
    <text evidence="2">The sequence shown here is derived from an EMBL/GenBank/DDBJ whole genome shotgun (WGS) entry which is preliminary data.</text>
</comment>
<protein>
    <recommendedName>
        <fullName evidence="1">Zn(2)-C6 fungal-type domain-containing protein</fullName>
    </recommendedName>
</protein>
<evidence type="ECO:0000313" key="3">
    <source>
        <dbReference type="Proteomes" id="UP001221757"/>
    </source>
</evidence>
<feature type="domain" description="Zn(2)-C6 fungal-type" evidence="1">
    <location>
        <begin position="11"/>
        <end position="46"/>
    </location>
</feature>
<dbReference type="GO" id="GO:0008270">
    <property type="term" value="F:zinc ion binding"/>
    <property type="evidence" value="ECO:0007669"/>
    <property type="project" value="InterPro"/>
</dbReference>
<accession>A0AAD7MCC8</accession>
<evidence type="ECO:0000313" key="2">
    <source>
        <dbReference type="EMBL" id="KAJ7710417.1"/>
    </source>
</evidence>
<name>A0AAD7MCC8_MYCRO</name>
<feature type="non-terminal residue" evidence="2">
    <location>
        <position position="1"/>
    </location>
</feature>
<dbReference type="SMART" id="SM00066">
    <property type="entry name" value="GAL4"/>
    <property type="match status" value="1"/>
</dbReference>
<reference evidence="2" key="1">
    <citation type="submission" date="2023-03" db="EMBL/GenBank/DDBJ databases">
        <title>Massive genome expansion in bonnet fungi (Mycena s.s.) driven by repeated elements and novel gene families across ecological guilds.</title>
        <authorList>
            <consortium name="Lawrence Berkeley National Laboratory"/>
            <person name="Harder C.B."/>
            <person name="Miyauchi S."/>
            <person name="Viragh M."/>
            <person name="Kuo A."/>
            <person name="Thoen E."/>
            <person name="Andreopoulos B."/>
            <person name="Lu D."/>
            <person name="Skrede I."/>
            <person name="Drula E."/>
            <person name="Henrissat B."/>
            <person name="Morin E."/>
            <person name="Kohler A."/>
            <person name="Barry K."/>
            <person name="LaButti K."/>
            <person name="Morin E."/>
            <person name="Salamov A."/>
            <person name="Lipzen A."/>
            <person name="Mereny Z."/>
            <person name="Hegedus B."/>
            <person name="Baldrian P."/>
            <person name="Stursova M."/>
            <person name="Weitz H."/>
            <person name="Taylor A."/>
            <person name="Grigoriev I.V."/>
            <person name="Nagy L.G."/>
            <person name="Martin F."/>
            <person name="Kauserud H."/>
        </authorList>
    </citation>
    <scope>NUCLEOTIDE SEQUENCE</scope>
    <source>
        <strain evidence="2">CBHHK067</strain>
    </source>
</reference>
<keyword evidence="3" id="KW-1185">Reference proteome</keyword>
<dbReference type="PROSITE" id="PS00463">
    <property type="entry name" value="ZN2_CY6_FUNGAL_1"/>
    <property type="match status" value="1"/>
</dbReference>
<organism evidence="2 3">
    <name type="scientific">Mycena rosella</name>
    <name type="common">Pink bonnet</name>
    <name type="synonym">Agaricus rosellus</name>
    <dbReference type="NCBI Taxonomy" id="1033263"/>
    <lineage>
        <taxon>Eukaryota</taxon>
        <taxon>Fungi</taxon>
        <taxon>Dikarya</taxon>
        <taxon>Basidiomycota</taxon>
        <taxon>Agaricomycotina</taxon>
        <taxon>Agaricomycetes</taxon>
        <taxon>Agaricomycetidae</taxon>
        <taxon>Agaricales</taxon>
        <taxon>Marasmiineae</taxon>
        <taxon>Mycenaceae</taxon>
        <taxon>Mycena</taxon>
    </lineage>
</organism>
<dbReference type="PROSITE" id="PS50048">
    <property type="entry name" value="ZN2_CY6_FUNGAL_2"/>
    <property type="match status" value="1"/>
</dbReference>
<dbReference type="GO" id="GO:0000981">
    <property type="term" value="F:DNA-binding transcription factor activity, RNA polymerase II-specific"/>
    <property type="evidence" value="ECO:0007669"/>
    <property type="project" value="InterPro"/>
</dbReference>
<dbReference type="Gene3D" id="4.10.240.10">
    <property type="entry name" value="Zn(2)-C6 fungal-type DNA-binding domain"/>
    <property type="match status" value="1"/>
</dbReference>
<dbReference type="AlphaFoldDB" id="A0AAD7MCC8"/>